<proteinExistence type="predicted"/>
<dbReference type="AlphaFoldDB" id="A6GKB6"/>
<dbReference type="Proteomes" id="UP000005801">
    <property type="component" value="Unassembled WGS sequence"/>
</dbReference>
<protein>
    <submittedName>
        <fullName evidence="2">Uncharacterized protein</fullName>
    </submittedName>
</protein>
<sequence>EARERLAAHASASLDEGLAARAGELEARRELAEERLASLLEFPLPLLPRCVVADAGAVESAFARSDALLDGDPAKATGWLGQIAKVRPDAAKLDALTTHAELIADRSPSLAVAQLPVVADDPWAAVAAPKLRDGAREGRLCLWALDHGGLARARAGKTFTGLVVDSFTEQIPSDEVLTGVAMHFDAPSSRPPQTMLLITPPAGQTYDFDLVLDTLQQTLELAKLRAVDPDALTGYGHHVPAIYPRRVDAGPQTPTDDDEGGQG</sequence>
<dbReference type="EMBL" id="ABCS01000190">
    <property type="protein sequence ID" value="EDM73675.1"/>
    <property type="molecule type" value="Genomic_DNA"/>
</dbReference>
<accession>A6GKB6</accession>
<evidence type="ECO:0000313" key="3">
    <source>
        <dbReference type="Proteomes" id="UP000005801"/>
    </source>
</evidence>
<comment type="caution">
    <text evidence="2">The sequence shown here is derived from an EMBL/GenBank/DDBJ whole genome shotgun (WGS) entry which is preliminary data.</text>
</comment>
<evidence type="ECO:0000313" key="2">
    <source>
        <dbReference type="EMBL" id="EDM73675.1"/>
    </source>
</evidence>
<reference evidence="2 3" key="1">
    <citation type="submission" date="2007-06" db="EMBL/GenBank/DDBJ databases">
        <authorList>
            <person name="Shimkets L."/>
            <person name="Ferriera S."/>
            <person name="Johnson J."/>
            <person name="Kravitz S."/>
            <person name="Beeson K."/>
            <person name="Sutton G."/>
            <person name="Rogers Y.-H."/>
            <person name="Friedman R."/>
            <person name="Frazier M."/>
            <person name="Venter J.C."/>
        </authorList>
    </citation>
    <scope>NUCLEOTIDE SEQUENCE [LARGE SCALE GENOMIC DNA]</scope>
    <source>
        <strain evidence="2 3">SIR-1</strain>
    </source>
</reference>
<name>A6GKB6_9BACT</name>
<organism evidence="2 3">
    <name type="scientific">Plesiocystis pacifica SIR-1</name>
    <dbReference type="NCBI Taxonomy" id="391625"/>
    <lineage>
        <taxon>Bacteria</taxon>
        <taxon>Pseudomonadati</taxon>
        <taxon>Myxococcota</taxon>
        <taxon>Polyangia</taxon>
        <taxon>Nannocystales</taxon>
        <taxon>Nannocystaceae</taxon>
        <taxon>Plesiocystis</taxon>
    </lineage>
</organism>
<feature type="non-terminal residue" evidence="2">
    <location>
        <position position="1"/>
    </location>
</feature>
<dbReference type="eggNOG" id="COG0845">
    <property type="taxonomic scope" value="Bacteria"/>
</dbReference>
<evidence type="ECO:0000256" key="1">
    <source>
        <dbReference type="SAM" id="MobiDB-lite"/>
    </source>
</evidence>
<keyword evidence="3" id="KW-1185">Reference proteome</keyword>
<gene>
    <name evidence="2" type="ORF">PPSIR1_27103</name>
</gene>
<feature type="region of interest" description="Disordered" evidence="1">
    <location>
        <begin position="243"/>
        <end position="263"/>
    </location>
</feature>